<dbReference type="AlphaFoldDB" id="A0A6J4SSE5"/>
<feature type="compositionally biased region" description="Basic and acidic residues" evidence="1">
    <location>
        <begin position="1"/>
        <end position="12"/>
    </location>
</feature>
<name>A0A6J4SSE5_9ACTN</name>
<sequence length="59" mass="6418">MQHHAPRADRRLGGPAAPAHGRDRRGTVTVKLDVQIVLRVPADRGRVGESRLDATLSAR</sequence>
<reference evidence="2" key="1">
    <citation type="submission" date="2020-02" db="EMBL/GenBank/DDBJ databases">
        <authorList>
            <person name="Meier V. D."/>
        </authorList>
    </citation>
    <scope>NUCLEOTIDE SEQUENCE</scope>
    <source>
        <strain evidence="2">AVDCRST_MAG30</strain>
    </source>
</reference>
<proteinExistence type="predicted"/>
<organism evidence="2">
    <name type="scientific">uncultured Solirubrobacteraceae bacterium</name>
    <dbReference type="NCBI Taxonomy" id="1162706"/>
    <lineage>
        <taxon>Bacteria</taxon>
        <taxon>Bacillati</taxon>
        <taxon>Actinomycetota</taxon>
        <taxon>Thermoleophilia</taxon>
        <taxon>Solirubrobacterales</taxon>
        <taxon>Solirubrobacteraceae</taxon>
        <taxon>environmental samples</taxon>
    </lineage>
</organism>
<dbReference type="EMBL" id="CADCVS010000275">
    <property type="protein sequence ID" value="CAA9504013.1"/>
    <property type="molecule type" value="Genomic_DNA"/>
</dbReference>
<protein>
    <submittedName>
        <fullName evidence="2">Uncharacterized protein</fullName>
    </submittedName>
</protein>
<evidence type="ECO:0000256" key="1">
    <source>
        <dbReference type="SAM" id="MobiDB-lite"/>
    </source>
</evidence>
<gene>
    <name evidence="2" type="ORF">AVDCRST_MAG30-2088</name>
</gene>
<evidence type="ECO:0000313" key="2">
    <source>
        <dbReference type="EMBL" id="CAA9504013.1"/>
    </source>
</evidence>
<accession>A0A6J4SSE5</accession>
<feature type="region of interest" description="Disordered" evidence="1">
    <location>
        <begin position="1"/>
        <end position="27"/>
    </location>
</feature>